<name>A0A1R1PIZ5_ZANCU</name>
<dbReference type="EMBL" id="LSSK01001031">
    <property type="protein sequence ID" value="OMH80927.1"/>
    <property type="molecule type" value="Genomic_DNA"/>
</dbReference>
<evidence type="ECO:0000313" key="2">
    <source>
        <dbReference type="Proteomes" id="UP000188320"/>
    </source>
</evidence>
<comment type="caution">
    <text evidence="1">The sequence shown here is derived from an EMBL/GenBank/DDBJ whole genome shotgun (WGS) entry which is preliminary data.</text>
</comment>
<gene>
    <name evidence="1" type="ORF">AX774_g5625</name>
</gene>
<protein>
    <submittedName>
        <fullName evidence="1">Uncharacterized protein</fullName>
    </submittedName>
</protein>
<accession>A0A1R1PIZ5</accession>
<proteinExistence type="predicted"/>
<dbReference type="AlphaFoldDB" id="A0A1R1PIZ5"/>
<reference evidence="2" key="1">
    <citation type="submission" date="2017-01" db="EMBL/GenBank/DDBJ databases">
        <authorList>
            <person name="Wang Y."/>
            <person name="White M."/>
            <person name="Kvist S."/>
            <person name="Moncalvo J.-M."/>
        </authorList>
    </citation>
    <scope>NUCLEOTIDE SEQUENCE [LARGE SCALE GENOMIC DNA]</scope>
    <source>
        <strain evidence="2">COL-18-3</strain>
    </source>
</reference>
<organism evidence="1 2">
    <name type="scientific">Zancudomyces culisetae</name>
    <name type="common">Gut fungus</name>
    <name type="synonym">Smittium culisetae</name>
    <dbReference type="NCBI Taxonomy" id="1213189"/>
    <lineage>
        <taxon>Eukaryota</taxon>
        <taxon>Fungi</taxon>
        <taxon>Fungi incertae sedis</taxon>
        <taxon>Zoopagomycota</taxon>
        <taxon>Kickxellomycotina</taxon>
        <taxon>Harpellomycetes</taxon>
        <taxon>Harpellales</taxon>
        <taxon>Legeriomycetaceae</taxon>
        <taxon>Zancudomyces</taxon>
    </lineage>
</organism>
<dbReference type="Proteomes" id="UP000188320">
    <property type="component" value="Unassembled WGS sequence"/>
</dbReference>
<keyword evidence="2" id="KW-1185">Reference proteome</keyword>
<sequence>MPFSSLFQTLDLFTRNICKNYQSVVHIYPPNTLCYHRSDPPISLSSFFALIHSPISSANSFHRVEHSNKEKKINQNKIKGRKRKENIRTSCITL</sequence>
<evidence type="ECO:0000313" key="1">
    <source>
        <dbReference type="EMBL" id="OMH80927.1"/>
    </source>
</evidence>